<dbReference type="GO" id="GO:0008703">
    <property type="term" value="F:5-amino-6-(5-phosphoribosylamino)uracil reductase activity"/>
    <property type="evidence" value="ECO:0007669"/>
    <property type="project" value="InterPro"/>
</dbReference>
<feature type="domain" description="Bacterial bifunctional deaminase-reductase C-terminal" evidence="1">
    <location>
        <begin position="6"/>
        <end position="173"/>
    </location>
</feature>
<keyword evidence="3" id="KW-1185">Reference proteome</keyword>
<dbReference type="RefSeq" id="WP_124235820.1">
    <property type="nucleotide sequence ID" value="NZ_JBHUFI010000009.1"/>
</dbReference>
<dbReference type="EMBL" id="RQJX01000003">
    <property type="protein sequence ID" value="RQN09366.1"/>
    <property type="molecule type" value="Genomic_DNA"/>
</dbReference>
<gene>
    <name evidence="2" type="ORF">EHW97_03740</name>
</gene>
<protein>
    <submittedName>
        <fullName evidence="2">Deaminase</fullName>
    </submittedName>
</protein>
<sequence length="181" mass="20563">MRPLRYFINVTLDGCVDHRAVTPDLDTHRHAMETIARADALLFGRVTYEMMQDAWRPPASEAMPEWTQPFARTMHRARKYVLSSTLDEVDWNAELLRGDLTEAVQRLKDPPGEGLLACGVTFPRRLAELGLIDEYEFLVHPNVAGHGPRLFEGVAHPLELDLAHRDELPSGAVLLRYVPKR</sequence>
<dbReference type="SUPFAM" id="SSF53597">
    <property type="entry name" value="Dihydrofolate reductase-like"/>
    <property type="match status" value="1"/>
</dbReference>
<dbReference type="InterPro" id="IPR002734">
    <property type="entry name" value="RibDG_C"/>
</dbReference>
<dbReference type="InterPro" id="IPR024072">
    <property type="entry name" value="DHFR-like_dom_sf"/>
</dbReference>
<dbReference type="OrthoDB" id="3471498at2"/>
<evidence type="ECO:0000259" key="1">
    <source>
        <dbReference type="Pfam" id="PF01872"/>
    </source>
</evidence>
<comment type="caution">
    <text evidence="2">The sequence shown here is derived from an EMBL/GenBank/DDBJ whole genome shotgun (WGS) entry which is preliminary data.</text>
</comment>
<dbReference type="AlphaFoldDB" id="A0A3N6WPA3"/>
<dbReference type="Pfam" id="PF01872">
    <property type="entry name" value="RibD_C"/>
    <property type="match status" value="1"/>
</dbReference>
<accession>A0A3N6WPA3</accession>
<organism evidence="2 3">
    <name type="scientific">Aeromicrobium camelliae</name>
    <dbReference type="NCBI Taxonomy" id="1538144"/>
    <lineage>
        <taxon>Bacteria</taxon>
        <taxon>Bacillati</taxon>
        <taxon>Actinomycetota</taxon>
        <taxon>Actinomycetes</taxon>
        <taxon>Propionibacteriales</taxon>
        <taxon>Nocardioidaceae</taxon>
        <taxon>Aeromicrobium</taxon>
    </lineage>
</organism>
<name>A0A3N6WPA3_9ACTN</name>
<reference evidence="2 3" key="1">
    <citation type="submission" date="2018-11" db="EMBL/GenBank/DDBJ databases">
        <authorList>
            <person name="Li F."/>
        </authorList>
    </citation>
    <scope>NUCLEOTIDE SEQUENCE [LARGE SCALE GENOMIC DNA]</scope>
    <source>
        <strain evidence="2 3">YS17T</strain>
    </source>
</reference>
<dbReference type="Gene3D" id="3.40.430.10">
    <property type="entry name" value="Dihydrofolate Reductase, subunit A"/>
    <property type="match status" value="1"/>
</dbReference>
<evidence type="ECO:0000313" key="3">
    <source>
        <dbReference type="Proteomes" id="UP000275225"/>
    </source>
</evidence>
<dbReference type="Proteomes" id="UP000275225">
    <property type="component" value="Unassembled WGS sequence"/>
</dbReference>
<proteinExistence type="predicted"/>
<dbReference type="GO" id="GO:0009231">
    <property type="term" value="P:riboflavin biosynthetic process"/>
    <property type="evidence" value="ECO:0007669"/>
    <property type="project" value="InterPro"/>
</dbReference>
<evidence type="ECO:0000313" key="2">
    <source>
        <dbReference type="EMBL" id="RQN09366.1"/>
    </source>
</evidence>